<organism evidence="2 3">
    <name type="scientific">Thalassoglobus polymorphus</name>
    <dbReference type="NCBI Taxonomy" id="2527994"/>
    <lineage>
        <taxon>Bacteria</taxon>
        <taxon>Pseudomonadati</taxon>
        <taxon>Planctomycetota</taxon>
        <taxon>Planctomycetia</taxon>
        <taxon>Planctomycetales</taxon>
        <taxon>Planctomycetaceae</taxon>
        <taxon>Thalassoglobus</taxon>
    </lineage>
</organism>
<feature type="signal peptide" evidence="1">
    <location>
        <begin position="1"/>
        <end position="24"/>
    </location>
</feature>
<protein>
    <submittedName>
        <fullName evidence="2">Uncharacterized protein</fullName>
    </submittedName>
</protein>
<name>A0A517QQG3_9PLAN</name>
<keyword evidence="3" id="KW-1185">Reference proteome</keyword>
<proteinExistence type="predicted"/>
<dbReference type="EMBL" id="CP036267">
    <property type="protein sequence ID" value="QDT33882.1"/>
    <property type="molecule type" value="Genomic_DNA"/>
</dbReference>
<sequence precursor="true">MRRHITWTICSCAFIIWAGTQSWAYQGDEAKPVGLTGLIAAYAPDGLEVEDFAALEESIDETWKSWVNETGLAVKDFYEGDNNTIEAQRAALGKLRTKLRTMEKALKDSRYQSIHAEIGDLYLRLAPEVDIAEALLETLTADKEAALRARVSAARSNLNSAVSSFRSDMNRTRGGQAWLGWAETNALTNLDPSDEEAVNAVNAVKAKMEKRETYGDEIKTFMSRESFLNLEDALAEVQNALAPPSPDAEAKLRDSMIALLDAIAEYNNDPSAELEAELRKQYNAIRKASPDGGNAIESAFRKNYLNYNLRIAISEGLLNRVAGGIRRQTSQINDNALGARIVGNQTSDVTVRVDVQPSQNNARFNIQSSGVISTSSLAYASQATIRSVGRHSFSAVKPVYFDGTTFRTEPASVSVQANNQPVGASTRYSGRLFGNIAERIAMREANERRGQANAYTQRSIRQQVSNELNSETNTRFSNASMELQNRLYGPLREYGLYPDAMSYSSTSSEILVRTRLSAETELGGGASLPGINPPRNGLVAQIHESLLTNSSNRLDLGTEGKQKMTNGELRALIEERLSRILDREVSLGDDESEAMDDGNIFVFDQPNPIRFQIANGEVTLILRAGLEREGDDIPTQIITVPLVPTMGDGKVLLNRGNVGVKPVSKPSSVAEQVARANVMRQKIQKALPERELKSTFTFEQDGKKIELSITGIHANNGWLTIELN</sequence>
<dbReference type="KEGG" id="tpol:Mal48_31380"/>
<feature type="chain" id="PRO_5021871186" evidence="1">
    <location>
        <begin position="25"/>
        <end position="724"/>
    </location>
</feature>
<dbReference type="AlphaFoldDB" id="A0A517QQG3"/>
<evidence type="ECO:0000256" key="1">
    <source>
        <dbReference type="SAM" id="SignalP"/>
    </source>
</evidence>
<accession>A0A517QQG3</accession>
<keyword evidence="1" id="KW-0732">Signal</keyword>
<evidence type="ECO:0000313" key="3">
    <source>
        <dbReference type="Proteomes" id="UP000315724"/>
    </source>
</evidence>
<dbReference type="Proteomes" id="UP000315724">
    <property type="component" value="Chromosome"/>
</dbReference>
<reference evidence="2 3" key="1">
    <citation type="submission" date="2019-02" db="EMBL/GenBank/DDBJ databases">
        <title>Deep-cultivation of Planctomycetes and their phenomic and genomic characterization uncovers novel biology.</title>
        <authorList>
            <person name="Wiegand S."/>
            <person name="Jogler M."/>
            <person name="Boedeker C."/>
            <person name="Pinto D."/>
            <person name="Vollmers J."/>
            <person name="Rivas-Marin E."/>
            <person name="Kohn T."/>
            <person name="Peeters S.H."/>
            <person name="Heuer A."/>
            <person name="Rast P."/>
            <person name="Oberbeckmann S."/>
            <person name="Bunk B."/>
            <person name="Jeske O."/>
            <person name="Meyerdierks A."/>
            <person name="Storesund J.E."/>
            <person name="Kallscheuer N."/>
            <person name="Luecker S."/>
            <person name="Lage O.M."/>
            <person name="Pohl T."/>
            <person name="Merkel B.J."/>
            <person name="Hornburger P."/>
            <person name="Mueller R.-W."/>
            <person name="Bruemmer F."/>
            <person name="Labrenz M."/>
            <person name="Spormann A.M."/>
            <person name="Op den Camp H."/>
            <person name="Overmann J."/>
            <person name="Amann R."/>
            <person name="Jetten M.S.M."/>
            <person name="Mascher T."/>
            <person name="Medema M.H."/>
            <person name="Devos D.P."/>
            <person name="Kaster A.-K."/>
            <person name="Ovreas L."/>
            <person name="Rohde M."/>
            <person name="Galperin M.Y."/>
            <person name="Jogler C."/>
        </authorList>
    </citation>
    <scope>NUCLEOTIDE SEQUENCE [LARGE SCALE GENOMIC DNA]</scope>
    <source>
        <strain evidence="2 3">Mal48</strain>
    </source>
</reference>
<gene>
    <name evidence="2" type="ORF">Mal48_31380</name>
</gene>
<evidence type="ECO:0000313" key="2">
    <source>
        <dbReference type="EMBL" id="QDT33882.1"/>
    </source>
</evidence>
<dbReference type="OrthoDB" id="245674at2"/>